<protein>
    <submittedName>
        <fullName evidence="8">Filamentous hemagglutinin</fullName>
    </submittedName>
</protein>
<reference evidence="8 9" key="2">
    <citation type="submission" date="2013-04" db="EMBL/GenBank/DDBJ databases">
        <title>Comparative genomics of 12 strains of Erwinia amylovora identifies a pan-genome with a large conserved core and provides insights into host specificity.</title>
        <authorList>
            <person name="Mann R.A."/>
            <person name="Smits T.H.M."/>
            <person name="Buehlmann A."/>
            <person name="Blom J."/>
            <person name="Goesmann A."/>
            <person name="Frey J.E."/>
            <person name="Plummer K.M."/>
            <person name="Beer S.V."/>
            <person name="Luck J."/>
            <person name="Duffy B."/>
            <person name="Rodoni B."/>
        </authorList>
    </citation>
    <scope>NUCLEOTIDE SEQUENCE [LARGE SCALE GENOMIC DNA]</scope>
    <source>
        <strain evidence="9">CFBP 1232</strain>
    </source>
</reference>
<dbReference type="InterPro" id="IPR008619">
    <property type="entry name" value="Filamentous_hemagglutn_rpt"/>
</dbReference>
<dbReference type="NCBIfam" id="TIGR01731">
    <property type="entry name" value="fil_hemag_20aa"/>
    <property type="match status" value="17"/>
</dbReference>
<keyword evidence="4" id="KW-0843">Virulence</keyword>
<sequence>MNKLRFRIIFNRARGLLMVVADIARSHTGWSRMRRDKIPTRCCRLSPLSCVMLAAFAFVTSTGCALAGIVADGQAPNNQQPNIVSSANGTPQVNIQTPSEAGVSRNTYRQFDVDNKGAILNNSRHNVATQLGGMVAGNQWLAGGEAKVILNEVNSRDPSRLNGYIEVAGRQAQVVIANPSGISCNGCGFINANRATLTTGQAQMSQGQLTGYAVERGEIVVQGAGMDSSRQDYTDVIARSVKINAGIVAKALNVTAGRNRVDAAHQQIDKLAADGSTRPQLAVDVARLGGMYANKIRLIGTEQGVGVANAGNIGAQAGSLVITADGRIENSGNLSSSAGMNIASDTAINNSGALQAGDNASLTSAGDLHNSGSVAARNHLQTQSASLNSEPGSLLAAGVNQDGKLAASGDLTLTTSGQLRAQGQNLAAGDFTARGQGVDVRHGSGSANNITLDAGQSDLLTGGGAQITAQRQLTASSGKMLNNDGGSLSADKLSINAHDLSNQQGAITQSGSNSLQLSHQGNFNNHGGSLASNGKDLTIQAAIINNQDGNIVHTADGNLSLSSGRLNGAKGQILSNGHLNMTTGDALLDGGVTSAQHITLTANNLSNRDGKILQIGSGPLSLTLFNGVDNQNGTLAAGGDIDLRAASLNNQQGHISAQDSGSLNVNLLNPLNNQQGVMQADGSVEIDSQGQQIDNRNGTMSAGKSLTLLSGELVNQAGQLRSGGDLQLNSHGQKLDNARGGIISSSANARLDVSELDNRGGQLQTAGNALLNAFKGLVNNTAGLIRSGATTTVNAAQIVNRDSNTHNTGLEGQRVQLNSDSLDNTQGVLRANDLLDITTVQSLNNTHGLVSSADGLSISGGDTLVLSNSGGTLISGKHLQLRAASLGGDGRVLSQGAMTLNLQQGFVNQGDVIANGDLNFNVGGNLDNRALLKAGGTLNLHSASLNNTAAGEISAGQNHILNDGELTNRGLIDGSLTHIQSGTLTNTGSGRIYGDHIALQIGTLNNLAEGGTAATIAARERLDIAAQNINNSAHALIYSAGDVAIGGQLDDKWQASGQALVFNNHSATLESVGNMTLNIGQINNFNDHLVTQNVVTERSQHHEAVLQGATTRHDWAKVDTSHSNKYNVHDAIMPDGSVNNEFYEYQYQRTVTETQIKESDPGQIIAGGNLTVNSERINNYDSRIMAGGTLGVNPGAVLNNVASEGTKVTVDKGSQTRWYAKKSRHHGKTKTSQGKDTNGYKPAAIKQTFALATMVYQGNTQVNGSGTTVAGRDTSALEQQAGNTAGVVAPVGHIVEIALPGAAANSVIRVTTPNTRLPDNSLFQLHGEVTSHYLIETDPRFTSQKQWLSSDYMQSALGQDPSRLDKRLGDGYYEQRLIRDQIVNLTGQRYLAGYSNDGEQYKALMDAGVTFAKDYHLTPGVALTPEQMALLTSDMVWLVKQDVTLPDGSRQSVLVPQVYARVKKGDLDGSGALLSGTNVVLNTGRDLTNGGKIAGREVTQIGADTLNNSGYIGANRVNLKAMTDINNIGGTLQGGDALVAIAGRDINSSSTLAGDDSNRYLNRAAGIYVQNDNGTLGLRAVNNINLTASQVDNSGKNSQTEIIAGHDLNLNTLATTHSEKSDWGSDNYRHLTQTEDIGTQLNGGGSVALGAGHDVNAQAAAMTAKDNVAVQAGHDINLTAGDSAYHLTEHSKQTVKGLLSGKSVETHDEVQNQSALGSSVSGNSVMMQAGHDLLVSGSSVASTQDVSLLAGNDLNITAADQSREENHRREEKKTGLTGTGGIGFSYGKNALKTTDNGQSQSSAGSTVGSSQGNVQLAAGSALTVKGSEVLGGKDLDLSGKQVNILAADNQSVQTHTIEQKQSGLTLALSGAVGSAVNSAVTSANEASNASSGRLAALDGLKTALGGVQAYQGYQLGSAQGEEAKNLFGVNLSYGSQSSKSQQTQTSNQSQGSTLTAGNNLNIRATDADITVQGSQLQAGKDLGLTAARDVNLLSAQNTSVLEGKNESHGASVGVGINFGGDKNGLTLNASANIGTGSESGNGVSHTETTVSAGDRLNISSGRDITLTGAQASGNRVTVDAGRNLTLTSEQDSDNYDSKQLNASAGGSVGFSPSTASVSLSRDKMHSNYDSVQEQTGIFAGKGGFDITTGEHTQLNGAVIGSTAAPDKNRLDTGSLGFGDIENKARYQVEHLSESFGTGGNTGLQFLGNAAGILMVGVNGNGHDSSTTKAAVSDGSIIIRDASARRQDVAGLSRDVEHANQTLSPIFNKEKEQQRLQEAQKISEIALQAADIAATQGKIKATRAANDKIAGASQHDRDKALAGLKKQDPSKQYSEADIENQVYQNFYHQALTESGFGTGGKVQQAIQAATAAVQGLAGGNIGAAIAGGAAPYLAEVIHKMTEDKTVPGGINVEANLMAHAVVGAVVAQASGHSALAGAAGATTGEFIAQQLYPGTDRNQLTEEQKQTVSTLGTLAAGLAGGLTGGSAADTVTGAQAGKNAVENNWLHADQALAFDKELSQCRKSGGDCQAVVDKWKQVSDKQSAETDEKLKDNPLTAQGMHKELAQGGIDATERPGWLNHIGADVMTSDEAKAYVQQWNGQDLAKIDVNSPGWTKFAVFISDPENQVAIGSVAGLSKSIINLAKATVSNISQSGVSTSIKSMQIGLRNPQQVDQIKNDMLSSNYRFTAPEGRIAGYIDSKGNYYISEGNHRMVAAQEIYKNTGDASYIEKLLQNGSWTQAKNAPAGAKPMPTRK</sequence>
<feature type="compositionally biased region" description="Low complexity" evidence="6">
    <location>
        <begin position="1797"/>
        <end position="1811"/>
    </location>
</feature>
<dbReference type="SMART" id="SM00912">
    <property type="entry name" value="Haemagg_act"/>
    <property type="match status" value="1"/>
</dbReference>
<proteinExistence type="inferred from homology"/>
<dbReference type="InterPro" id="IPR006914">
    <property type="entry name" value="VENN_dom"/>
</dbReference>
<feature type="domain" description="Filamentous haemagglutinin FhaB/tRNA nuclease CdiA-like TPS" evidence="7">
    <location>
        <begin position="87"/>
        <end position="207"/>
    </location>
</feature>
<evidence type="ECO:0000256" key="2">
    <source>
        <dbReference type="ARBA" id="ARBA00022656"/>
    </source>
</evidence>
<dbReference type="NCBIfam" id="TIGR01901">
    <property type="entry name" value="adhes_NPXG"/>
    <property type="match status" value="1"/>
</dbReference>
<feature type="region of interest" description="Disordered" evidence="6">
    <location>
        <begin position="1937"/>
        <end position="1956"/>
    </location>
</feature>
<dbReference type="InterPro" id="IPR048745">
    <property type="entry name" value="CdiA_helical"/>
</dbReference>
<reference evidence="8 9" key="1">
    <citation type="submission" date="2012-11" db="EMBL/GenBank/DDBJ databases">
        <authorList>
            <person name="Linke B."/>
        </authorList>
    </citation>
    <scope>NUCLEOTIDE SEQUENCE [LARGE SCALE GENOMIC DNA]</scope>
    <source>
        <strain evidence="9">CFBP 1232</strain>
    </source>
</reference>
<feature type="compositionally biased region" description="Basic and acidic residues" evidence="6">
    <location>
        <begin position="1761"/>
        <end position="1774"/>
    </location>
</feature>
<evidence type="ECO:0000259" key="7">
    <source>
        <dbReference type="SMART" id="SM00912"/>
    </source>
</evidence>
<dbReference type="Pfam" id="PF05594">
    <property type="entry name" value="Fil_haemagg"/>
    <property type="match status" value="10"/>
</dbReference>
<dbReference type="InterPro" id="IPR024973">
    <property type="entry name" value="ESPR"/>
</dbReference>
<evidence type="ECO:0000313" key="9">
    <source>
        <dbReference type="Proteomes" id="UP000013111"/>
    </source>
</evidence>
<feature type="region of interest" description="Disordered" evidence="6">
    <location>
        <begin position="1218"/>
        <end position="1240"/>
    </location>
</feature>
<name>A0A831A1Q6_ERWAM</name>
<dbReference type="InterPro" id="IPR008638">
    <property type="entry name" value="FhaB/CdiA-like_TPS"/>
</dbReference>
<evidence type="ECO:0000256" key="1">
    <source>
        <dbReference type="ARBA" id="ARBA00004219"/>
    </source>
</evidence>
<feature type="region of interest" description="Disordered" evidence="6">
    <location>
        <begin position="1759"/>
        <end position="1811"/>
    </location>
</feature>
<feature type="compositionally biased region" description="Polar residues" evidence="6">
    <location>
        <begin position="2097"/>
        <end position="2111"/>
    </location>
</feature>
<feature type="compositionally biased region" description="Basic residues" evidence="6">
    <location>
        <begin position="1219"/>
        <end position="1229"/>
    </location>
</feature>
<gene>
    <name evidence="8" type="primary">fhaB</name>
    <name evidence="8" type="ORF">BN437_0700</name>
</gene>
<dbReference type="InterPro" id="IPR012334">
    <property type="entry name" value="Pectin_lyas_fold"/>
</dbReference>
<feature type="region of interest" description="Disordered" evidence="6">
    <location>
        <begin position="2036"/>
        <end position="2055"/>
    </location>
</feature>
<accession>A0A831A1Q6</accession>
<dbReference type="InterPro" id="IPR011050">
    <property type="entry name" value="Pectin_lyase_fold/virulence"/>
</dbReference>
<evidence type="ECO:0000256" key="6">
    <source>
        <dbReference type="SAM" id="MobiDB-lite"/>
    </source>
</evidence>
<dbReference type="InterPro" id="IPR010069">
    <property type="entry name" value="CdiA_FHA1_rpt"/>
</dbReference>
<evidence type="ECO:0000256" key="4">
    <source>
        <dbReference type="ARBA" id="ARBA00023026"/>
    </source>
</evidence>
<keyword evidence="3" id="KW-1266">Target cell cytoplasm</keyword>
<comment type="subcellular location">
    <subcellularLocation>
        <location evidence="1">Target cell</location>
        <location evidence="1">Target cell cytoplasm</location>
    </subcellularLocation>
</comment>
<dbReference type="Gene3D" id="6.10.140.1810">
    <property type="match status" value="1"/>
</dbReference>
<dbReference type="Pfam" id="PF05860">
    <property type="entry name" value="TPS"/>
    <property type="match status" value="1"/>
</dbReference>
<keyword evidence="2" id="KW-0800">Toxin</keyword>
<comment type="caution">
    <text evidence="8">The sequence shown here is derived from an EMBL/GenBank/DDBJ whole genome shotgun (WGS) entry which is preliminary data.</text>
</comment>
<dbReference type="SUPFAM" id="SSF51126">
    <property type="entry name" value="Pectin lyase-like"/>
    <property type="match status" value="1"/>
</dbReference>
<dbReference type="GO" id="GO:0090729">
    <property type="term" value="F:toxin activity"/>
    <property type="evidence" value="ECO:0007669"/>
    <property type="project" value="UniProtKB-KW"/>
</dbReference>
<comment type="similarity">
    <text evidence="5">In the N-terminal section; belongs to the CdiA toxin family.</text>
</comment>
<dbReference type="InterPro" id="IPR025157">
    <property type="entry name" value="Hemagglutinin_rpt"/>
</dbReference>
<evidence type="ECO:0000256" key="3">
    <source>
        <dbReference type="ARBA" id="ARBA00022913"/>
    </source>
</evidence>
<dbReference type="Pfam" id="PF04829">
    <property type="entry name" value="PT-VENN"/>
    <property type="match status" value="1"/>
</dbReference>
<dbReference type="Pfam" id="PF21483">
    <property type="entry name" value="CdiA_helical"/>
    <property type="match status" value="1"/>
</dbReference>
<dbReference type="CDD" id="cd16392">
    <property type="entry name" value="toxin-ParB"/>
    <property type="match status" value="1"/>
</dbReference>
<dbReference type="Gene3D" id="2.160.20.10">
    <property type="entry name" value="Single-stranded right-handed beta-helix, Pectin lyase-like"/>
    <property type="match status" value="1"/>
</dbReference>
<dbReference type="InterPro" id="IPR039380">
    <property type="entry name" value="Toxin-ParB-like"/>
</dbReference>
<dbReference type="EMBL" id="CAPB01000007">
    <property type="protein sequence ID" value="CCO92664.1"/>
    <property type="molecule type" value="Genomic_DNA"/>
</dbReference>
<organism evidence="8 9">
    <name type="scientific">Erwinia amylovora NBRC 12687 = CFBP 1232</name>
    <dbReference type="NCBI Taxonomy" id="1219359"/>
    <lineage>
        <taxon>Bacteria</taxon>
        <taxon>Pseudomonadati</taxon>
        <taxon>Pseudomonadota</taxon>
        <taxon>Gammaproteobacteria</taxon>
        <taxon>Enterobacterales</taxon>
        <taxon>Erwiniaceae</taxon>
        <taxon>Erwinia</taxon>
    </lineage>
</organism>
<dbReference type="Pfam" id="PF13332">
    <property type="entry name" value="Fil_haemagg_2"/>
    <property type="match status" value="3"/>
</dbReference>
<dbReference type="Proteomes" id="UP000013111">
    <property type="component" value="Unassembled WGS sequence"/>
</dbReference>
<dbReference type="Pfam" id="PF13018">
    <property type="entry name" value="ESPR"/>
    <property type="match status" value="1"/>
</dbReference>
<evidence type="ECO:0000313" key="8">
    <source>
        <dbReference type="EMBL" id="CCO92664.1"/>
    </source>
</evidence>
<dbReference type="GO" id="GO:0003824">
    <property type="term" value="F:catalytic activity"/>
    <property type="evidence" value="ECO:0007669"/>
    <property type="project" value="UniProtKB-ARBA"/>
</dbReference>
<evidence type="ECO:0000256" key="5">
    <source>
        <dbReference type="ARBA" id="ARBA00024043"/>
    </source>
</evidence>
<feature type="compositionally biased region" description="Low complexity" evidence="6">
    <location>
        <begin position="1937"/>
        <end position="1955"/>
    </location>
</feature>
<feature type="region of interest" description="Disordered" evidence="6">
    <location>
        <begin position="2087"/>
        <end position="2111"/>
    </location>
</feature>
<dbReference type="RefSeq" id="WP_004165239.1">
    <property type="nucleotide sequence ID" value="NZ_CAPB01000007.1"/>
</dbReference>